<keyword evidence="1" id="KW-0472">Membrane</keyword>
<evidence type="ECO:0008006" key="4">
    <source>
        <dbReference type="Google" id="ProtNLM"/>
    </source>
</evidence>
<evidence type="ECO:0000313" key="3">
    <source>
        <dbReference type="Proteomes" id="UP000228777"/>
    </source>
</evidence>
<comment type="caution">
    <text evidence="2">The sequence shown here is derived from an EMBL/GenBank/DDBJ whole genome shotgun (WGS) entry which is preliminary data.</text>
</comment>
<name>A0A2M6Z3M4_9BACT</name>
<protein>
    <recommendedName>
        <fullName evidence="4">DUF5671 domain-containing protein</fullName>
    </recommendedName>
</protein>
<keyword evidence="1" id="KW-0812">Transmembrane</keyword>
<gene>
    <name evidence="2" type="ORF">COS93_01200</name>
</gene>
<feature type="transmembrane region" description="Helical" evidence="1">
    <location>
        <begin position="56"/>
        <end position="76"/>
    </location>
</feature>
<proteinExistence type="predicted"/>
<sequence>MKKETLKEFVAAIRTFAAAVVFIGFIVLNIVIWYPVLSDLPEKIKIGNRLLPRAVYGYSLVVQTFLVAVIAFWLIWPKEKGG</sequence>
<evidence type="ECO:0000313" key="2">
    <source>
        <dbReference type="EMBL" id="PIU46980.1"/>
    </source>
</evidence>
<dbReference type="AlphaFoldDB" id="A0A2M6Z3M4"/>
<reference evidence="3" key="1">
    <citation type="submission" date="2017-09" db="EMBL/GenBank/DDBJ databases">
        <title>Depth-based differentiation of microbial function through sediment-hosted aquifers and enrichment of novel symbionts in the deep terrestrial subsurface.</title>
        <authorList>
            <person name="Probst A.J."/>
            <person name="Ladd B."/>
            <person name="Jarett J.K."/>
            <person name="Geller-Mcgrath D.E."/>
            <person name="Sieber C.M.K."/>
            <person name="Emerson J.B."/>
            <person name="Anantharaman K."/>
            <person name="Thomas B.C."/>
            <person name="Malmstrom R."/>
            <person name="Stieglmeier M."/>
            <person name="Klingl A."/>
            <person name="Woyke T."/>
            <person name="Ryan C.M."/>
            <person name="Banfield J.F."/>
        </authorList>
    </citation>
    <scope>NUCLEOTIDE SEQUENCE [LARGE SCALE GENOMIC DNA]</scope>
</reference>
<evidence type="ECO:0000256" key="1">
    <source>
        <dbReference type="SAM" id="Phobius"/>
    </source>
</evidence>
<dbReference type="Proteomes" id="UP000228777">
    <property type="component" value="Unassembled WGS sequence"/>
</dbReference>
<keyword evidence="1" id="KW-1133">Transmembrane helix</keyword>
<dbReference type="EMBL" id="PEWP01000020">
    <property type="protein sequence ID" value="PIU46980.1"/>
    <property type="molecule type" value="Genomic_DNA"/>
</dbReference>
<feature type="transmembrane region" description="Helical" evidence="1">
    <location>
        <begin position="12"/>
        <end position="36"/>
    </location>
</feature>
<accession>A0A2M6Z3M4</accession>
<organism evidence="2 3">
    <name type="scientific">bacterium (Candidatus Gribaldobacteria) CG07_land_8_20_14_0_80_33_18</name>
    <dbReference type="NCBI Taxonomy" id="2014272"/>
    <lineage>
        <taxon>Bacteria</taxon>
        <taxon>Candidatus Gribaldobacteria</taxon>
    </lineage>
</organism>